<dbReference type="Proteomes" id="UP000003163">
    <property type="component" value="Unassembled WGS sequence"/>
</dbReference>
<gene>
    <name evidence="2" type="ORF">EDEG_02836</name>
</gene>
<sequence>MDKKEKNKDIESKSSIESKLPRNDERLIQTSNKTCEIESKNNPNEDKFNIPEKSPKFASHNITFANSLNTNAHMNYNNIEVHESETICKKKSKELVFFKKKESRNNLEKKHSLPMKSTLIGQNYKKLLCNLSTADLENMDKNSKDNKKLPEKDISLNFPTKKNELNISDTLKTQIQREVDNLEHNKAILKSYFEKTTRLYKALNQKIRKRNLDTISDTDLSFKDRDILKKYDLNKYRIDYFISKYHLYIKKRINGIGTFSENLFERYYWGNKDDTNLGISGGKEKKLVNNCVSTNSFLSNSSYSNTTKTTKKVLNEKKETTHVIDNSIHEKSYPQTHDIMDSQCNIKDVKNFKSTDQQRPTPLEFRMVKNLYLTKNNDNNVTFDEFQFANTKKSYTKSNRKYRKNKLNDYKMQQNSPKTKNECVNVQMMNNSHSADQPHTNLMMNGSYDQILNSTYASKMVPNPKQTINRADYYIDTNNYNGSLKPDTNLNDMHLYKENINTNLNFDSKNHVSNKENFNFADLHMLKNSLECLNTNKNFGMESNNNFQQFQQYDNHLQKNRLDNCMSKIKFSEDNILDKSIEDISNFKKSDNYKVHNLDSKHNNSCKKSFYIDKKNSSAVQVNHMPFQPISTNVSDSLCKNHQDYRSNNNICEYEKGNVNEKNSFLDNQAINNTRLYSLYDYNGNKPKLHIDEQNENMHKEKQKLNFAIKNHVNNNNRENFCSHGFDIMEKNIENDHKNDFFCQYIKGTNRKPSNSNKSNPVSTNLYDNRKPACNNSLYINQKSKTESLCLERFSSKLESQNSKEFKYNDCDKTQNRMLFSPTKYTFNKRIRFKNNEYDKLNSINEIGKEHDSESFYNAHKNKNPVLATSNENLFEKQSEYNIHDCFYEKQDYNNPDKKYNICKESIDNRNINLNYQHPKIEEVDLNHDFIRKNNVFYPYNNQDKVHNYDKEQLFIENFNNCNNTNKNSLHHRNGTNICGKNIDEYSQYSRDFDKENDETKNRYEPDTLPKNKNIISENNNSIMNIYNQNSFSQADSEKIYGQRNNIYLSDQLKTQIIDTNNIYFDNKYYKNQYHQDYEMFHQNNKLYEQHQNFLEQGSERTNAFQNNFYNNTDPERMQYTDKYHHLLSYSSCNEKNLQNNYNECFKPYHQDFNQNIYTYNHFYPLEYNSTVNQYYDDQQNIRKSDTYYDFNENSAINSHKPSQYFSGNKYYNNFENIIEDTSISKGYGFSDQNNSDNIYHSSNSLNTNYIHDQIPFNKMILDSKVINDYSCMDNYQDMTDLSQKNNNLSAKFELSTGQMFNQQDNPHHSIENKINMNSRKMFANNGEYLPDMNDNIEKFNVDNASLYDQTTNYDKLYAHKKNNNSSSHLKSNNTNKDVNFITKNSEENQKNSFTNINTTNKNIAITKDKESLKKAKKQNIIKKEEIDESKP</sequence>
<evidence type="ECO:0000256" key="1">
    <source>
        <dbReference type="SAM" id="MobiDB-lite"/>
    </source>
</evidence>
<reference evidence="2 3" key="1">
    <citation type="submission" date="2011-08" db="EMBL/GenBank/DDBJ databases">
        <authorList>
            <person name="Liu Z.J."/>
            <person name="Shi F.L."/>
            <person name="Lu J.Q."/>
            <person name="Li M."/>
            <person name="Wang Z.L."/>
        </authorList>
    </citation>
    <scope>NUCLEOTIDE SEQUENCE [LARGE SCALE GENOMIC DNA]</scope>
    <source>
        <strain evidence="2 3">USNM 41457</strain>
    </source>
</reference>
<protein>
    <submittedName>
        <fullName evidence="2">Uncharacterized protein</fullName>
    </submittedName>
</protein>
<name>J9DJH2_EDHAE</name>
<dbReference type="EMBL" id="AFBI03000057">
    <property type="protein sequence ID" value="EJW02765.1"/>
    <property type="molecule type" value="Genomic_DNA"/>
</dbReference>
<feature type="region of interest" description="Disordered" evidence="1">
    <location>
        <begin position="1"/>
        <end position="51"/>
    </location>
</feature>
<organism evidence="2 3">
    <name type="scientific">Edhazardia aedis (strain USNM 41457)</name>
    <name type="common">Microsporidian parasite</name>
    <dbReference type="NCBI Taxonomy" id="1003232"/>
    <lineage>
        <taxon>Eukaryota</taxon>
        <taxon>Fungi</taxon>
        <taxon>Fungi incertae sedis</taxon>
        <taxon>Microsporidia</taxon>
        <taxon>Edhazardia</taxon>
    </lineage>
</organism>
<dbReference type="HOGENOM" id="CLU_252367_0_0_1"/>
<feature type="compositionally biased region" description="Basic and acidic residues" evidence="1">
    <location>
        <begin position="1"/>
        <end position="27"/>
    </location>
</feature>
<evidence type="ECO:0000313" key="3">
    <source>
        <dbReference type="Proteomes" id="UP000003163"/>
    </source>
</evidence>
<comment type="caution">
    <text evidence="2">The sequence shown here is derived from an EMBL/GenBank/DDBJ whole genome shotgun (WGS) entry which is preliminary data.</text>
</comment>
<feature type="region of interest" description="Disordered" evidence="1">
    <location>
        <begin position="1411"/>
        <end position="1432"/>
    </location>
</feature>
<keyword evidence="3" id="KW-1185">Reference proteome</keyword>
<proteinExistence type="predicted"/>
<dbReference type="InParanoid" id="J9DJH2"/>
<accession>J9DJH2</accession>
<evidence type="ECO:0000313" key="2">
    <source>
        <dbReference type="EMBL" id="EJW02765.1"/>
    </source>
</evidence>
<dbReference type="VEuPathDB" id="MicrosporidiaDB:EDEG_02836"/>
<feature type="compositionally biased region" description="Basic and acidic residues" evidence="1">
    <location>
        <begin position="1422"/>
        <end position="1432"/>
    </location>
</feature>
<feature type="compositionally biased region" description="Basic and acidic residues" evidence="1">
    <location>
        <begin position="35"/>
        <end position="51"/>
    </location>
</feature>
<reference evidence="3" key="2">
    <citation type="submission" date="2015-07" db="EMBL/GenBank/DDBJ databases">
        <title>Contrasting host-pathogen interactions and genome evolution in two generalist and specialist microsporidian pathogens of mosquitoes.</title>
        <authorList>
            <consortium name="The Broad Institute Genomics Platform"/>
            <consortium name="The Broad Institute Genome Sequencing Center for Infectious Disease"/>
            <person name="Cuomo C.A."/>
            <person name="Sanscrainte N.D."/>
            <person name="Goldberg J.M."/>
            <person name="Heiman D."/>
            <person name="Young S."/>
            <person name="Zeng Q."/>
            <person name="Becnel J.J."/>
            <person name="Birren B.W."/>
        </authorList>
    </citation>
    <scope>NUCLEOTIDE SEQUENCE [LARGE SCALE GENOMIC DNA]</scope>
    <source>
        <strain evidence="3">USNM 41457</strain>
    </source>
</reference>